<keyword evidence="12" id="KW-1185">Reference proteome</keyword>
<comment type="caution">
    <text evidence="11">The sequence shown here is derived from an EMBL/GenBank/DDBJ whole genome shotgun (WGS) entry which is preliminary data.</text>
</comment>
<organism evidence="11 12">
    <name type="scientific">Clostridium facile</name>
    <dbReference type="NCBI Taxonomy" id="2763035"/>
    <lineage>
        <taxon>Bacteria</taxon>
        <taxon>Bacillati</taxon>
        <taxon>Bacillota</taxon>
        <taxon>Clostridia</taxon>
        <taxon>Eubacteriales</taxon>
        <taxon>Clostridiaceae</taxon>
        <taxon>Clostridium</taxon>
    </lineage>
</organism>
<dbReference type="InterPro" id="IPR045070">
    <property type="entry name" value="MATE_MepA-like"/>
</dbReference>
<evidence type="ECO:0000256" key="2">
    <source>
        <dbReference type="ARBA" id="ARBA00008417"/>
    </source>
</evidence>
<accession>A0ABR7IN54</accession>
<dbReference type="PANTHER" id="PTHR43823:SF3">
    <property type="entry name" value="MULTIDRUG EXPORT PROTEIN MEPA"/>
    <property type="match status" value="1"/>
</dbReference>
<dbReference type="PANTHER" id="PTHR43823">
    <property type="entry name" value="SPORULATION PROTEIN YKVU"/>
    <property type="match status" value="1"/>
</dbReference>
<feature type="transmembrane region" description="Helical" evidence="10">
    <location>
        <begin position="238"/>
        <end position="261"/>
    </location>
</feature>
<dbReference type="EMBL" id="JACOQK010000001">
    <property type="protein sequence ID" value="MBC5786566.1"/>
    <property type="molecule type" value="Genomic_DNA"/>
</dbReference>
<dbReference type="PIRSF" id="PIRSF006603">
    <property type="entry name" value="DinF"/>
    <property type="match status" value="1"/>
</dbReference>
<evidence type="ECO:0000313" key="11">
    <source>
        <dbReference type="EMBL" id="MBC5786566.1"/>
    </source>
</evidence>
<keyword evidence="9" id="KW-0046">Antibiotic resistance</keyword>
<evidence type="ECO:0000256" key="4">
    <source>
        <dbReference type="ARBA" id="ARBA00022448"/>
    </source>
</evidence>
<keyword evidence="4" id="KW-0813">Transport</keyword>
<feature type="transmembrane region" description="Helical" evidence="10">
    <location>
        <begin position="139"/>
        <end position="159"/>
    </location>
</feature>
<dbReference type="InterPro" id="IPR051327">
    <property type="entry name" value="MATE_MepA_subfamily"/>
</dbReference>
<evidence type="ECO:0000256" key="3">
    <source>
        <dbReference type="ARBA" id="ARBA00022106"/>
    </source>
</evidence>
<keyword evidence="7 10" id="KW-1133">Transmembrane helix</keyword>
<proteinExistence type="inferred from homology"/>
<evidence type="ECO:0000256" key="8">
    <source>
        <dbReference type="ARBA" id="ARBA00023136"/>
    </source>
</evidence>
<evidence type="ECO:0000256" key="6">
    <source>
        <dbReference type="ARBA" id="ARBA00022692"/>
    </source>
</evidence>
<evidence type="ECO:0000256" key="7">
    <source>
        <dbReference type="ARBA" id="ARBA00022989"/>
    </source>
</evidence>
<name>A0ABR7IN54_9CLOT</name>
<dbReference type="NCBIfam" id="TIGR00797">
    <property type="entry name" value="matE"/>
    <property type="match status" value="1"/>
</dbReference>
<feature type="transmembrane region" description="Helical" evidence="10">
    <location>
        <begin position="197"/>
        <end position="217"/>
    </location>
</feature>
<reference evidence="11 12" key="1">
    <citation type="submission" date="2020-08" db="EMBL/GenBank/DDBJ databases">
        <title>Genome public.</title>
        <authorList>
            <person name="Liu C."/>
            <person name="Sun Q."/>
        </authorList>
    </citation>
    <scope>NUCLEOTIDE SEQUENCE [LARGE SCALE GENOMIC DNA]</scope>
    <source>
        <strain evidence="11 12">NSJ-27</strain>
    </source>
</reference>
<feature type="transmembrane region" description="Helical" evidence="10">
    <location>
        <begin position="396"/>
        <end position="414"/>
    </location>
</feature>
<comment type="similarity">
    <text evidence="2">Belongs to the multi antimicrobial extrusion (MATE) (TC 2.A.66.1) family. MepA subfamily.</text>
</comment>
<evidence type="ECO:0000256" key="10">
    <source>
        <dbReference type="SAM" id="Phobius"/>
    </source>
</evidence>
<protein>
    <recommendedName>
        <fullName evidence="3">Multidrug export protein MepA</fullName>
    </recommendedName>
</protein>
<keyword evidence="8 10" id="KW-0472">Membrane</keyword>
<feature type="transmembrane region" description="Helical" evidence="10">
    <location>
        <begin position="318"/>
        <end position="340"/>
    </location>
</feature>
<keyword evidence="5" id="KW-1003">Cell membrane</keyword>
<keyword evidence="6 10" id="KW-0812">Transmembrane</keyword>
<dbReference type="Pfam" id="PF01554">
    <property type="entry name" value="MatE"/>
    <property type="match status" value="2"/>
</dbReference>
<feature type="transmembrane region" description="Helical" evidence="10">
    <location>
        <begin position="171"/>
        <end position="191"/>
    </location>
</feature>
<evidence type="ECO:0000256" key="1">
    <source>
        <dbReference type="ARBA" id="ARBA00004651"/>
    </source>
</evidence>
<feature type="transmembrane region" description="Helical" evidence="10">
    <location>
        <begin position="360"/>
        <end position="384"/>
    </location>
</feature>
<dbReference type="InterPro" id="IPR002528">
    <property type="entry name" value="MATE_fam"/>
</dbReference>
<feature type="transmembrane region" description="Helical" evidence="10">
    <location>
        <begin position="426"/>
        <end position="445"/>
    </location>
</feature>
<evidence type="ECO:0000256" key="5">
    <source>
        <dbReference type="ARBA" id="ARBA00022475"/>
    </source>
</evidence>
<comment type="subcellular location">
    <subcellularLocation>
        <location evidence="1">Cell membrane</location>
        <topology evidence="1">Multi-pass membrane protein</topology>
    </subcellularLocation>
</comment>
<evidence type="ECO:0000256" key="9">
    <source>
        <dbReference type="ARBA" id="ARBA00023251"/>
    </source>
</evidence>
<gene>
    <name evidence="11" type="ORF">H8Z77_00805</name>
</gene>
<feature type="transmembrane region" description="Helical" evidence="10">
    <location>
        <begin position="49"/>
        <end position="74"/>
    </location>
</feature>
<dbReference type="RefSeq" id="WP_186995857.1">
    <property type="nucleotide sequence ID" value="NZ_JACOQK010000001.1"/>
</dbReference>
<feature type="transmembrane region" description="Helical" evidence="10">
    <location>
        <begin position="273"/>
        <end position="297"/>
    </location>
</feature>
<dbReference type="Proteomes" id="UP000649151">
    <property type="component" value="Unassembled WGS sequence"/>
</dbReference>
<dbReference type="InterPro" id="IPR048279">
    <property type="entry name" value="MdtK-like"/>
</dbReference>
<evidence type="ECO:0000313" key="12">
    <source>
        <dbReference type="Proteomes" id="UP000649151"/>
    </source>
</evidence>
<sequence length="455" mass="50120">MHTHQTDFSKGSVYKNILEVAVPMTVAQFLNLLYNIVDRMYIGRIEGIGSIALTGVGLCFPIITLITAFTYLFGNGGGPLCAMERGKGNTKEAEYIMGNTFVMLVGTGIALMIIGLLFYKPILYAFGASDTTFPYAESYIQIYLLGTIFVMISLGMNPFINSQGFGNMGMLTVLIGAVLNIILDPLFIFVFHMGVRGAAIATVISQMCSALWVLKFLTGKKAELHLKKQAMKLKWKRICSIMGLGVSGFIMAFTNSLVQIVCNATLQNYGGDIYVGVMTVLNSIREIFTMPVMGLTNGASPVMSYNYGESTYHRVKKAIFFVTGVCVAYTLVAWGVLRLWPEPFIRIFDGSGELLSEGVPALHIYFFGFCFMALQFAGQCVFVALGKAKKATFFSLFRKAIIVVPLTIFLPMINRWGVDGVFWAEPISNLVGGCACFITMLITIMPELNHKKERN</sequence>
<dbReference type="CDD" id="cd13143">
    <property type="entry name" value="MATE_MepA_like"/>
    <property type="match status" value="1"/>
</dbReference>
<feature type="transmembrane region" description="Helical" evidence="10">
    <location>
        <begin position="95"/>
        <end position="119"/>
    </location>
</feature>
<feature type="transmembrane region" description="Helical" evidence="10">
    <location>
        <begin position="20"/>
        <end position="37"/>
    </location>
</feature>